<dbReference type="FunFam" id="3.10.20.30:FF:000030">
    <property type="entry name" value="P-loop containing nucleoside triphosphate hydrolase protein"/>
    <property type="match status" value="1"/>
</dbReference>
<organism evidence="4 5">
    <name type="scientific">Neurospora tetraspora</name>
    <dbReference type="NCBI Taxonomy" id="94610"/>
    <lineage>
        <taxon>Eukaryota</taxon>
        <taxon>Fungi</taxon>
        <taxon>Dikarya</taxon>
        <taxon>Ascomycota</taxon>
        <taxon>Pezizomycotina</taxon>
        <taxon>Sordariomycetes</taxon>
        <taxon>Sordariomycetidae</taxon>
        <taxon>Sordariales</taxon>
        <taxon>Sordariaceae</taxon>
        <taxon>Neurospora</taxon>
    </lineage>
</organism>
<reference evidence="4" key="1">
    <citation type="journal article" date="2023" name="Mol. Phylogenet. Evol.">
        <title>Genome-scale phylogeny and comparative genomics of the fungal order Sordariales.</title>
        <authorList>
            <person name="Hensen N."/>
            <person name="Bonometti L."/>
            <person name="Westerberg I."/>
            <person name="Brannstrom I.O."/>
            <person name="Guillou S."/>
            <person name="Cros-Aarteil S."/>
            <person name="Calhoun S."/>
            <person name="Haridas S."/>
            <person name="Kuo A."/>
            <person name="Mondo S."/>
            <person name="Pangilinan J."/>
            <person name="Riley R."/>
            <person name="LaButti K."/>
            <person name="Andreopoulos B."/>
            <person name="Lipzen A."/>
            <person name="Chen C."/>
            <person name="Yan M."/>
            <person name="Daum C."/>
            <person name="Ng V."/>
            <person name="Clum A."/>
            <person name="Steindorff A."/>
            <person name="Ohm R.A."/>
            <person name="Martin F."/>
            <person name="Silar P."/>
            <person name="Natvig D.O."/>
            <person name="Lalanne C."/>
            <person name="Gautier V."/>
            <person name="Ament-Velasquez S.L."/>
            <person name="Kruys A."/>
            <person name="Hutchinson M.I."/>
            <person name="Powell A.J."/>
            <person name="Barry K."/>
            <person name="Miller A.N."/>
            <person name="Grigoriev I.V."/>
            <person name="Debuchy R."/>
            <person name="Gladieux P."/>
            <person name="Hiltunen Thoren M."/>
            <person name="Johannesson H."/>
        </authorList>
    </citation>
    <scope>NUCLEOTIDE SEQUENCE</scope>
    <source>
        <strain evidence="4">CBS 560.94</strain>
    </source>
</reference>
<dbReference type="PRINTS" id="PR00326">
    <property type="entry name" value="GTP1OBG"/>
</dbReference>
<dbReference type="Gene3D" id="1.10.8.470">
    <property type="match status" value="1"/>
</dbReference>
<dbReference type="InterPro" id="IPR031167">
    <property type="entry name" value="G_OBG"/>
</dbReference>
<keyword evidence="1" id="KW-0547">Nucleotide-binding</keyword>
<reference evidence="4" key="2">
    <citation type="submission" date="2023-06" db="EMBL/GenBank/DDBJ databases">
        <authorList>
            <consortium name="Lawrence Berkeley National Laboratory"/>
            <person name="Haridas S."/>
            <person name="Hensen N."/>
            <person name="Bonometti L."/>
            <person name="Westerberg I."/>
            <person name="Brannstrom I.O."/>
            <person name="Guillou S."/>
            <person name="Cros-Aarteil S."/>
            <person name="Calhoun S."/>
            <person name="Kuo A."/>
            <person name="Mondo S."/>
            <person name="Pangilinan J."/>
            <person name="Riley R."/>
            <person name="Labutti K."/>
            <person name="Andreopoulos B."/>
            <person name="Lipzen A."/>
            <person name="Chen C."/>
            <person name="Yanf M."/>
            <person name="Daum C."/>
            <person name="Ng V."/>
            <person name="Clum A."/>
            <person name="Steindorff A."/>
            <person name="Ohm R."/>
            <person name="Martin F."/>
            <person name="Silar P."/>
            <person name="Natvig D."/>
            <person name="Lalanne C."/>
            <person name="Gautier V."/>
            <person name="Ament-Velasquez S.L."/>
            <person name="Kruys A."/>
            <person name="Hutchinson M.I."/>
            <person name="Powell A.J."/>
            <person name="Barry K."/>
            <person name="Miller A.N."/>
            <person name="Grigoriev I.V."/>
            <person name="Debuchy R."/>
            <person name="Gladieux P."/>
            <person name="Thoren M.H."/>
            <person name="Johannesson H."/>
        </authorList>
    </citation>
    <scope>NUCLEOTIDE SEQUENCE</scope>
    <source>
        <strain evidence="4">CBS 560.94</strain>
    </source>
</reference>
<dbReference type="PANTHER" id="PTHR23305:SF1">
    <property type="entry name" value="OBG-TYPE G DOMAIN-CONTAINING PROTEIN"/>
    <property type="match status" value="1"/>
</dbReference>
<comment type="caution">
    <text evidence="4">The sequence shown here is derived from an EMBL/GenBank/DDBJ whole genome shotgun (WGS) entry which is preliminary data.</text>
</comment>
<protein>
    <submittedName>
        <fullName evidence="4">P-loop containing nucleoside triphosphate hydrolase protein</fullName>
    </submittedName>
</protein>
<dbReference type="GeneID" id="87866603"/>
<evidence type="ECO:0000256" key="2">
    <source>
        <dbReference type="ARBA" id="ARBA00023134"/>
    </source>
</evidence>
<dbReference type="GO" id="GO:0005525">
    <property type="term" value="F:GTP binding"/>
    <property type="evidence" value="ECO:0007669"/>
    <property type="project" value="UniProtKB-KW"/>
</dbReference>
<dbReference type="Proteomes" id="UP001278500">
    <property type="component" value="Unassembled WGS sequence"/>
</dbReference>
<dbReference type="GO" id="GO:0016887">
    <property type="term" value="F:ATP hydrolysis activity"/>
    <property type="evidence" value="ECO:0007669"/>
    <property type="project" value="TreeGrafter"/>
</dbReference>
<dbReference type="EMBL" id="JAUEPP010000002">
    <property type="protein sequence ID" value="KAK3351502.1"/>
    <property type="molecule type" value="Genomic_DNA"/>
</dbReference>
<dbReference type="SUPFAM" id="SSF52540">
    <property type="entry name" value="P-loop containing nucleoside triphosphate hydrolases"/>
    <property type="match status" value="1"/>
</dbReference>
<dbReference type="CDD" id="cd04938">
    <property type="entry name" value="TGS_Obg"/>
    <property type="match status" value="1"/>
</dbReference>
<name>A0AAE0MUH9_9PEZI</name>
<evidence type="ECO:0000256" key="1">
    <source>
        <dbReference type="ARBA" id="ARBA00022741"/>
    </source>
</evidence>
<dbReference type="Gene3D" id="3.40.50.300">
    <property type="entry name" value="P-loop containing nucleotide triphosphate hydrolases"/>
    <property type="match status" value="1"/>
</dbReference>
<evidence type="ECO:0000313" key="4">
    <source>
        <dbReference type="EMBL" id="KAK3351502.1"/>
    </source>
</evidence>
<keyword evidence="2" id="KW-0342">GTP-binding</keyword>
<feature type="domain" description="OBG-type G" evidence="3">
    <location>
        <begin position="5"/>
        <end position="272"/>
    </location>
</feature>
<dbReference type="InterPro" id="IPR013646">
    <property type="entry name" value="YGR210-like_G4"/>
</dbReference>
<gene>
    <name evidence="4" type="ORF">B0H65DRAFT_546529</name>
</gene>
<dbReference type="GO" id="GO:0005737">
    <property type="term" value="C:cytoplasm"/>
    <property type="evidence" value="ECO:0007669"/>
    <property type="project" value="TreeGrafter"/>
</dbReference>
<dbReference type="InterPro" id="IPR012675">
    <property type="entry name" value="Beta-grasp_dom_sf"/>
</dbReference>
<proteinExistence type="predicted"/>
<evidence type="ECO:0000259" key="3">
    <source>
        <dbReference type="PROSITE" id="PS51710"/>
    </source>
</evidence>
<sequence>MPRDPLIGLVGKPSAGKSSTLNSLTDASSKVGGFTTIDPQRAIGYLQIDCACARYGVSERCKPNYGSCVNGKRSVPIELLDVAGLVPGAHEGKGLGNKFLDDLRHADALIHVVDASGTTDAEGKVTRGYDPSVDIAWLRSEIVAWIKGNLWEKWGSIKRRHIAVKATAVETLQAQFSGYGSTAAVVARTLDKLGLKEPLEEWSEETVDRVVNAFTDEKFPTVIALNKIDHPDADKNIAKIAKMQDPNSIVLCSAISEIFLRKMAKQGYIKYTEGSEFVDTREDLIADGDPDGGGLKELDEKNRNRIENLKDMVLYRFGSTGVNQVLSKAAEILGLVPVFPVRNTTTFTSGANESANKAVFRDCVLVKKNSTVADVARKIMGDAPIAYVEGAGGIRVAEDQIVTVGKNDILSFKVGRA</sequence>
<dbReference type="PANTHER" id="PTHR23305">
    <property type="entry name" value="OBG GTPASE FAMILY"/>
    <property type="match status" value="1"/>
</dbReference>
<keyword evidence="5" id="KW-1185">Reference proteome</keyword>
<dbReference type="InterPro" id="IPR027417">
    <property type="entry name" value="P-loop_NTPase"/>
</dbReference>
<keyword evidence="4" id="KW-0378">Hydrolase</keyword>
<dbReference type="CDD" id="cd01899">
    <property type="entry name" value="Ygr210"/>
    <property type="match status" value="1"/>
</dbReference>
<accession>A0AAE0MUH9</accession>
<dbReference type="FunFam" id="1.10.8.470:FF:000001">
    <property type="entry name" value="GTP-binding protein homolog"/>
    <property type="match status" value="1"/>
</dbReference>
<dbReference type="Pfam" id="PF01926">
    <property type="entry name" value="MMR_HSR1"/>
    <property type="match status" value="1"/>
</dbReference>
<dbReference type="InterPro" id="IPR006073">
    <property type="entry name" value="GTP-bd"/>
</dbReference>
<dbReference type="RefSeq" id="XP_062684797.1">
    <property type="nucleotide sequence ID" value="XM_062829449.1"/>
</dbReference>
<evidence type="ECO:0000313" key="5">
    <source>
        <dbReference type="Proteomes" id="UP001278500"/>
    </source>
</evidence>
<dbReference type="Pfam" id="PF08438">
    <property type="entry name" value="YGR210-like_G4"/>
    <property type="match status" value="1"/>
</dbReference>
<dbReference type="AlphaFoldDB" id="A0AAE0MUH9"/>
<dbReference type="Gene3D" id="3.10.20.30">
    <property type="match status" value="1"/>
</dbReference>
<dbReference type="PROSITE" id="PS51710">
    <property type="entry name" value="G_OBG"/>
    <property type="match status" value="1"/>
</dbReference>